<gene>
    <name evidence="1" type="ordered locus">Acid_0221</name>
</gene>
<accession>Q02CI2</accession>
<name>Q02CI2_SOLUE</name>
<dbReference type="EMBL" id="CP000473">
    <property type="protein sequence ID" value="ABJ81234.1"/>
    <property type="molecule type" value="Genomic_DNA"/>
</dbReference>
<dbReference type="HOGENOM" id="CLU_2720216_0_0_0"/>
<dbReference type="InParanoid" id="Q02CI2"/>
<organism evidence="1">
    <name type="scientific">Solibacter usitatus (strain Ellin6076)</name>
    <dbReference type="NCBI Taxonomy" id="234267"/>
    <lineage>
        <taxon>Bacteria</taxon>
        <taxon>Pseudomonadati</taxon>
        <taxon>Acidobacteriota</taxon>
        <taxon>Terriglobia</taxon>
        <taxon>Bryobacterales</taxon>
        <taxon>Solibacteraceae</taxon>
        <taxon>Candidatus Solibacter</taxon>
    </lineage>
</organism>
<proteinExistence type="predicted"/>
<dbReference type="KEGG" id="sus:Acid_0221"/>
<dbReference type="AlphaFoldDB" id="Q02CI2"/>
<protein>
    <submittedName>
        <fullName evidence="1">Uncharacterized protein</fullName>
    </submittedName>
</protein>
<reference evidence="1" key="1">
    <citation type="submission" date="2006-10" db="EMBL/GenBank/DDBJ databases">
        <title>Complete sequence of Solibacter usitatus Ellin6076.</title>
        <authorList>
            <consortium name="US DOE Joint Genome Institute"/>
            <person name="Copeland A."/>
            <person name="Lucas S."/>
            <person name="Lapidus A."/>
            <person name="Barry K."/>
            <person name="Detter J.C."/>
            <person name="Glavina del Rio T."/>
            <person name="Hammon N."/>
            <person name="Israni S."/>
            <person name="Dalin E."/>
            <person name="Tice H."/>
            <person name="Pitluck S."/>
            <person name="Thompson L.S."/>
            <person name="Brettin T."/>
            <person name="Bruce D."/>
            <person name="Han C."/>
            <person name="Tapia R."/>
            <person name="Gilna P."/>
            <person name="Schmutz J."/>
            <person name="Larimer F."/>
            <person name="Land M."/>
            <person name="Hauser L."/>
            <person name="Kyrpides N."/>
            <person name="Mikhailova N."/>
            <person name="Janssen P.H."/>
            <person name="Kuske C.R."/>
            <person name="Richardson P."/>
        </authorList>
    </citation>
    <scope>NUCLEOTIDE SEQUENCE</scope>
    <source>
        <strain evidence="1">Ellin6076</strain>
    </source>
</reference>
<sequence>MKTNPATNSWSAVSHGERMSNMYNAVSVGEEVWTVNPVLRRPYALAELLSAAAAIVSMLDNIPKEEIALTPA</sequence>
<dbReference type="STRING" id="234267.Acid_0221"/>
<evidence type="ECO:0000313" key="1">
    <source>
        <dbReference type="EMBL" id="ABJ81234.1"/>
    </source>
</evidence>